<name>A0A2I1GNJ6_9GLOM</name>
<keyword evidence="3" id="KW-1185">Reference proteome</keyword>
<feature type="compositionally biased region" description="Low complexity" evidence="1">
    <location>
        <begin position="114"/>
        <end position="128"/>
    </location>
</feature>
<dbReference type="EMBL" id="LLXI01000616">
    <property type="protein sequence ID" value="PKY48211.1"/>
    <property type="molecule type" value="Genomic_DNA"/>
</dbReference>
<organism evidence="2 3">
    <name type="scientific">Rhizophagus irregularis</name>
    <dbReference type="NCBI Taxonomy" id="588596"/>
    <lineage>
        <taxon>Eukaryota</taxon>
        <taxon>Fungi</taxon>
        <taxon>Fungi incertae sedis</taxon>
        <taxon>Mucoromycota</taxon>
        <taxon>Glomeromycotina</taxon>
        <taxon>Glomeromycetes</taxon>
        <taxon>Glomerales</taxon>
        <taxon>Glomeraceae</taxon>
        <taxon>Rhizophagus</taxon>
    </lineage>
</organism>
<comment type="caution">
    <text evidence="2">The sequence shown here is derived from an EMBL/GenBank/DDBJ whole genome shotgun (WGS) entry which is preliminary data.</text>
</comment>
<evidence type="ECO:0000256" key="1">
    <source>
        <dbReference type="SAM" id="MobiDB-lite"/>
    </source>
</evidence>
<proteinExistence type="predicted"/>
<evidence type="ECO:0000313" key="3">
    <source>
        <dbReference type="Proteomes" id="UP000234323"/>
    </source>
</evidence>
<dbReference type="Proteomes" id="UP000234323">
    <property type="component" value="Unassembled WGS sequence"/>
</dbReference>
<reference evidence="2 3" key="1">
    <citation type="submission" date="2015-10" db="EMBL/GenBank/DDBJ databases">
        <title>Genome analyses suggest a sexual origin of heterokaryosis in a supposedly ancient asexual fungus.</title>
        <authorList>
            <person name="Ropars J."/>
            <person name="Sedzielewska K."/>
            <person name="Noel J."/>
            <person name="Charron P."/>
            <person name="Farinelli L."/>
            <person name="Marton T."/>
            <person name="Kruger M."/>
            <person name="Pelin A."/>
            <person name="Brachmann A."/>
            <person name="Corradi N."/>
        </authorList>
    </citation>
    <scope>NUCLEOTIDE SEQUENCE [LARGE SCALE GENOMIC DNA]</scope>
    <source>
        <strain evidence="2 3">A4</strain>
    </source>
</reference>
<dbReference type="AlphaFoldDB" id="A0A2I1GNJ6"/>
<feature type="region of interest" description="Disordered" evidence="1">
    <location>
        <begin position="104"/>
        <end position="140"/>
    </location>
</feature>
<accession>A0A2I1GNJ6</accession>
<evidence type="ECO:0000313" key="2">
    <source>
        <dbReference type="EMBL" id="PKY48211.1"/>
    </source>
</evidence>
<protein>
    <submittedName>
        <fullName evidence="2">Uncharacterized protein</fullName>
    </submittedName>
</protein>
<sequence length="140" mass="16322">MNTCQVCHNFVKHENEHIICDKCIWMMNNCPVCHKFAKIIVLTMDATDCRCLLNKGHKHYLCNYCVHEYTQHLIYTRSDVESSVVNRYLKSSYYIDNAEKSKNSSFINNDKVNNDNSKQSVKKSSSNNAKDKSTNKKLFK</sequence>
<gene>
    <name evidence="2" type="ORF">RhiirA4_463735</name>
</gene>